<dbReference type="AlphaFoldDB" id="A0A4Q9MWV0"/>
<gene>
    <name evidence="7" type="ORF">BD311DRAFT_717437</name>
</gene>
<comment type="cofactor">
    <cofactor evidence="1">
        <name>FAD</name>
        <dbReference type="ChEBI" id="CHEBI:57692"/>
    </cofactor>
</comment>
<dbReference type="InterPro" id="IPR045170">
    <property type="entry name" value="MTOX"/>
</dbReference>
<keyword evidence="3" id="KW-0285">Flavoprotein</keyword>
<dbReference type="EMBL" id="ML143401">
    <property type="protein sequence ID" value="TBU31182.1"/>
    <property type="molecule type" value="Genomic_DNA"/>
</dbReference>
<sequence length="442" mass="48023">MVLVHGDTRIVIVGAGCFGLSTGYHLLKRGYKDVTILDRSPVLPAPDAASTDISKIVRSSYADIFYTRLGREAIAAWKETDEWGDTYRECGVYCATEGADSYIDQAYQNDITVNADVQTLLTPEAIRNVFPTTAKLGLFDAAKGFLNRDGGWAFASQGIQRLMDKVAALGGKIIPGKTVSELTRTNKRVSSVRCTDGSVYEADLVILAAGSWSASSFPDLGLDGQCLATGQTVAFVQLTPGEAERYRACPVYLDFHSGFYVFPPNKDNIVKCAIHSGGFVQKIKIANSDVYVSTPRTVTSDGVDGLRIPRAALKALRTNLARIYPEIGSKPFFGTRLCWYTDSADDNWVIGAHPEIENVFLATSGCGHAFKFLPVIGRLVADAIEGKLPPELVKKFAPDRAHEHDAIEPSIRLAPPANLVLDELCTPEDLLPVSQSINRSLE</sequence>
<dbReference type="GO" id="GO:0004657">
    <property type="term" value="F:proline dehydrogenase activity"/>
    <property type="evidence" value="ECO:0007669"/>
    <property type="project" value="TreeGrafter"/>
</dbReference>
<comment type="similarity">
    <text evidence="2">Belongs to the MSOX/MTOX family.</text>
</comment>
<dbReference type="Gene3D" id="3.30.9.10">
    <property type="entry name" value="D-Amino Acid Oxidase, subunit A, domain 2"/>
    <property type="match status" value="1"/>
</dbReference>
<dbReference type="InterPro" id="IPR006076">
    <property type="entry name" value="FAD-dep_OxRdtase"/>
</dbReference>
<dbReference type="GO" id="GO:0008115">
    <property type="term" value="F:sarcosine oxidase activity"/>
    <property type="evidence" value="ECO:0007669"/>
    <property type="project" value="TreeGrafter"/>
</dbReference>
<dbReference type="Pfam" id="PF01266">
    <property type="entry name" value="DAO"/>
    <property type="match status" value="1"/>
</dbReference>
<keyword evidence="5" id="KW-0560">Oxidoreductase</keyword>
<protein>
    <submittedName>
        <fullName evidence="7">FAD dependent oxidoreductase</fullName>
    </submittedName>
</protein>
<evidence type="ECO:0000256" key="4">
    <source>
        <dbReference type="ARBA" id="ARBA00022827"/>
    </source>
</evidence>
<dbReference type="PANTHER" id="PTHR10961:SF46">
    <property type="entry name" value="PEROXISOMAL SARCOSINE OXIDASE"/>
    <property type="match status" value="1"/>
</dbReference>
<evidence type="ECO:0000256" key="3">
    <source>
        <dbReference type="ARBA" id="ARBA00022630"/>
    </source>
</evidence>
<dbReference type="Proteomes" id="UP000292957">
    <property type="component" value="Unassembled WGS sequence"/>
</dbReference>
<dbReference type="SUPFAM" id="SSF51905">
    <property type="entry name" value="FAD/NAD(P)-binding domain"/>
    <property type="match status" value="1"/>
</dbReference>
<dbReference type="InterPro" id="IPR036188">
    <property type="entry name" value="FAD/NAD-bd_sf"/>
</dbReference>
<dbReference type="GO" id="GO:0050031">
    <property type="term" value="F:L-pipecolate oxidase activity"/>
    <property type="evidence" value="ECO:0007669"/>
    <property type="project" value="TreeGrafter"/>
</dbReference>
<evidence type="ECO:0000313" key="7">
    <source>
        <dbReference type="EMBL" id="TBU31182.1"/>
    </source>
</evidence>
<accession>A0A4Q9MWV0</accession>
<name>A0A4Q9MWV0_9APHY</name>
<keyword evidence="4" id="KW-0274">FAD</keyword>
<feature type="domain" description="FAD dependent oxidoreductase" evidence="6">
    <location>
        <begin position="9"/>
        <end position="382"/>
    </location>
</feature>
<organism evidence="7">
    <name type="scientific">Dichomitus squalens</name>
    <dbReference type="NCBI Taxonomy" id="114155"/>
    <lineage>
        <taxon>Eukaryota</taxon>
        <taxon>Fungi</taxon>
        <taxon>Dikarya</taxon>
        <taxon>Basidiomycota</taxon>
        <taxon>Agaricomycotina</taxon>
        <taxon>Agaricomycetes</taxon>
        <taxon>Polyporales</taxon>
        <taxon>Polyporaceae</taxon>
        <taxon>Dichomitus</taxon>
    </lineage>
</organism>
<dbReference type="Gene3D" id="3.50.50.60">
    <property type="entry name" value="FAD/NAD(P)-binding domain"/>
    <property type="match status" value="1"/>
</dbReference>
<evidence type="ECO:0000259" key="6">
    <source>
        <dbReference type="Pfam" id="PF01266"/>
    </source>
</evidence>
<dbReference type="PANTHER" id="PTHR10961">
    <property type="entry name" value="PEROXISOMAL SARCOSINE OXIDASE"/>
    <property type="match status" value="1"/>
</dbReference>
<evidence type="ECO:0000256" key="1">
    <source>
        <dbReference type="ARBA" id="ARBA00001974"/>
    </source>
</evidence>
<reference evidence="7" key="1">
    <citation type="submission" date="2019-01" db="EMBL/GenBank/DDBJ databases">
        <title>Draft genome sequences of three monokaryotic isolates of the white-rot basidiomycete fungus Dichomitus squalens.</title>
        <authorList>
            <consortium name="DOE Joint Genome Institute"/>
            <person name="Lopez S.C."/>
            <person name="Andreopoulos B."/>
            <person name="Pangilinan J."/>
            <person name="Lipzen A."/>
            <person name="Riley R."/>
            <person name="Ahrendt S."/>
            <person name="Ng V."/>
            <person name="Barry K."/>
            <person name="Daum C."/>
            <person name="Grigoriev I.V."/>
            <person name="Hilden K.S."/>
            <person name="Makela M.R."/>
            <person name="de Vries R.P."/>
        </authorList>
    </citation>
    <scope>NUCLEOTIDE SEQUENCE [LARGE SCALE GENOMIC DNA]</scope>
    <source>
        <strain evidence="7">OM18370.1</strain>
    </source>
</reference>
<evidence type="ECO:0000256" key="2">
    <source>
        <dbReference type="ARBA" id="ARBA00010989"/>
    </source>
</evidence>
<proteinExistence type="inferred from homology"/>
<dbReference type="OrthoDB" id="2219495at2759"/>
<dbReference type="GO" id="GO:0050660">
    <property type="term" value="F:flavin adenine dinucleotide binding"/>
    <property type="evidence" value="ECO:0007669"/>
    <property type="project" value="InterPro"/>
</dbReference>
<evidence type="ECO:0000256" key="5">
    <source>
        <dbReference type="ARBA" id="ARBA00023002"/>
    </source>
</evidence>